<feature type="region of interest" description="Disordered" evidence="6">
    <location>
        <begin position="66"/>
        <end position="88"/>
    </location>
</feature>
<dbReference type="GO" id="GO:0003676">
    <property type="term" value="F:nucleic acid binding"/>
    <property type="evidence" value="ECO:0007669"/>
    <property type="project" value="InterPro"/>
</dbReference>
<comment type="caution">
    <text evidence="8">The sequence shown here is derived from an EMBL/GenBank/DDBJ whole genome shotgun (WGS) entry which is preliminary data.</text>
</comment>
<dbReference type="GO" id="GO:0004527">
    <property type="term" value="F:exonuclease activity"/>
    <property type="evidence" value="ECO:0007669"/>
    <property type="project" value="UniProtKB-KW"/>
</dbReference>
<dbReference type="Proteomes" id="UP001152607">
    <property type="component" value="Unassembled WGS sequence"/>
</dbReference>
<dbReference type="GO" id="GO:0005634">
    <property type="term" value="C:nucleus"/>
    <property type="evidence" value="ECO:0007669"/>
    <property type="project" value="TreeGrafter"/>
</dbReference>
<dbReference type="EMBL" id="CAOQHR010000010">
    <property type="protein sequence ID" value="CAI6340115.1"/>
    <property type="molecule type" value="Genomic_DNA"/>
</dbReference>
<feature type="domain" description="Exonuclease" evidence="7">
    <location>
        <begin position="96"/>
        <end position="281"/>
    </location>
</feature>
<evidence type="ECO:0000259" key="7">
    <source>
        <dbReference type="SMART" id="SM00479"/>
    </source>
</evidence>
<evidence type="ECO:0000256" key="6">
    <source>
        <dbReference type="SAM" id="MobiDB-lite"/>
    </source>
</evidence>
<dbReference type="InterPro" id="IPR047021">
    <property type="entry name" value="REXO1/3/4-like"/>
</dbReference>
<proteinExistence type="predicted"/>
<evidence type="ECO:0000256" key="1">
    <source>
        <dbReference type="ARBA" id="ARBA00022552"/>
    </source>
</evidence>
<keyword evidence="9" id="KW-1185">Reference proteome</keyword>
<evidence type="ECO:0000256" key="3">
    <source>
        <dbReference type="ARBA" id="ARBA00022801"/>
    </source>
</evidence>
<accession>A0A9W4XTJ2</accession>
<keyword evidence="1" id="KW-0698">rRNA processing</keyword>
<name>A0A9W4XTJ2_9PLEO</name>
<reference evidence="8" key="1">
    <citation type="submission" date="2023-01" db="EMBL/GenBank/DDBJ databases">
        <authorList>
            <person name="Van Ghelder C."/>
            <person name="Rancurel C."/>
        </authorList>
    </citation>
    <scope>NUCLEOTIDE SEQUENCE</scope>
    <source>
        <strain evidence="8">CNCM I-4278</strain>
    </source>
</reference>
<comment type="function">
    <text evidence="5">Exoribonuclease involved in ribosome biosynthesis. Involved in the processing of ITS1, the internal transcribed spacer localized between the 18S and 5.8S rRNAs.</text>
</comment>
<dbReference type="GO" id="GO:0006364">
    <property type="term" value="P:rRNA processing"/>
    <property type="evidence" value="ECO:0007669"/>
    <property type="project" value="UniProtKB-KW"/>
</dbReference>
<dbReference type="InterPro" id="IPR012337">
    <property type="entry name" value="RNaseH-like_sf"/>
</dbReference>
<keyword evidence="3" id="KW-0378">Hydrolase</keyword>
<organism evidence="8 9">
    <name type="scientific">Periconia digitata</name>
    <dbReference type="NCBI Taxonomy" id="1303443"/>
    <lineage>
        <taxon>Eukaryota</taxon>
        <taxon>Fungi</taxon>
        <taxon>Dikarya</taxon>
        <taxon>Ascomycota</taxon>
        <taxon>Pezizomycotina</taxon>
        <taxon>Dothideomycetes</taxon>
        <taxon>Pleosporomycetidae</taxon>
        <taxon>Pleosporales</taxon>
        <taxon>Massarineae</taxon>
        <taxon>Periconiaceae</taxon>
        <taxon>Periconia</taxon>
    </lineage>
</organism>
<evidence type="ECO:0000313" key="8">
    <source>
        <dbReference type="EMBL" id="CAI6340115.1"/>
    </source>
</evidence>
<dbReference type="InterPro" id="IPR036397">
    <property type="entry name" value="RNaseH_sf"/>
</dbReference>
<dbReference type="PANTHER" id="PTHR12801:SF45">
    <property type="entry name" value="RNA EXONUCLEASE 4"/>
    <property type="match status" value="1"/>
</dbReference>
<keyword evidence="4" id="KW-0269">Exonuclease</keyword>
<dbReference type="SUPFAM" id="SSF53098">
    <property type="entry name" value="Ribonuclease H-like"/>
    <property type="match status" value="1"/>
</dbReference>
<dbReference type="PANTHER" id="PTHR12801">
    <property type="entry name" value="RNA EXONUCLEASE REXO1 / RECO3 FAMILY MEMBER-RELATED"/>
    <property type="match status" value="1"/>
</dbReference>
<dbReference type="OrthoDB" id="8191639at2759"/>
<evidence type="ECO:0000256" key="5">
    <source>
        <dbReference type="ARBA" id="ARBA00025599"/>
    </source>
</evidence>
<dbReference type="InterPro" id="IPR013520">
    <property type="entry name" value="Ribonucl_H"/>
</dbReference>
<sequence length="322" mass="36176">MELITMGLCHIHRSPLHFGRRCAQNWCTQAIRRQPHQIENVTRCFFQFLPPVNSFASCAKLQSRSSDGSRHKLKHNDSAPPHPTLPTGPHYHLLTDKVALDCEMMESNIGRVLGRVSIVNYNSETVYDTFVYYPAPVVIRSTNYRYSGISLHDIKRKNGAQPFSKVQSHLIELLRNRVVIFHDIKGDKGVMGLDLTTGIHNILGPKKSPVPVAFEFEARDTLTYMGFRQYARPGLDSNRPSLKTLAQNLLGRQIKQGRVSSVEDAIATMGVYRLAEAGIDEEQGKQEGKRVSPVEVVVNEVQGEIEETRIPLVEAVVVPKNL</sequence>
<evidence type="ECO:0000313" key="9">
    <source>
        <dbReference type="Proteomes" id="UP001152607"/>
    </source>
</evidence>
<dbReference type="Gene3D" id="3.30.420.10">
    <property type="entry name" value="Ribonuclease H-like superfamily/Ribonuclease H"/>
    <property type="match status" value="1"/>
</dbReference>
<protein>
    <recommendedName>
        <fullName evidence="7">Exonuclease domain-containing protein</fullName>
    </recommendedName>
</protein>
<dbReference type="AlphaFoldDB" id="A0A9W4XTJ2"/>
<dbReference type="SMART" id="SM00479">
    <property type="entry name" value="EXOIII"/>
    <property type="match status" value="1"/>
</dbReference>
<evidence type="ECO:0000256" key="2">
    <source>
        <dbReference type="ARBA" id="ARBA00022722"/>
    </source>
</evidence>
<keyword evidence="2" id="KW-0540">Nuclease</keyword>
<evidence type="ECO:0000256" key="4">
    <source>
        <dbReference type="ARBA" id="ARBA00022839"/>
    </source>
</evidence>
<gene>
    <name evidence="8" type="ORF">PDIGIT_LOCUS13285</name>
</gene>